<dbReference type="Proteomes" id="UP000320390">
    <property type="component" value="Chromosome"/>
</dbReference>
<evidence type="ECO:0000313" key="2">
    <source>
        <dbReference type="EMBL" id="QDV09001.1"/>
    </source>
</evidence>
<dbReference type="AlphaFoldDB" id="A0A518EY42"/>
<evidence type="ECO:0000259" key="1">
    <source>
        <dbReference type="Pfam" id="PF08484"/>
    </source>
</evidence>
<name>A0A518EY42_9BACT</name>
<keyword evidence="3" id="KW-1185">Reference proteome</keyword>
<dbReference type="Pfam" id="PF13489">
    <property type="entry name" value="Methyltransf_23"/>
    <property type="match status" value="1"/>
</dbReference>
<dbReference type="InterPro" id="IPR029063">
    <property type="entry name" value="SAM-dependent_MTases_sf"/>
</dbReference>
<dbReference type="OrthoDB" id="9782855at2"/>
<dbReference type="InterPro" id="IPR013691">
    <property type="entry name" value="MeTrfase_14"/>
</dbReference>
<dbReference type="SUPFAM" id="SSF53335">
    <property type="entry name" value="S-adenosyl-L-methionine-dependent methyltransferases"/>
    <property type="match status" value="1"/>
</dbReference>
<reference evidence="2 3" key="1">
    <citation type="submission" date="2019-02" db="EMBL/GenBank/DDBJ databases">
        <title>Deep-cultivation of Planctomycetes and their phenomic and genomic characterization uncovers novel biology.</title>
        <authorList>
            <person name="Wiegand S."/>
            <person name="Jogler M."/>
            <person name="Boedeker C."/>
            <person name="Pinto D."/>
            <person name="Vollmers J."/>
            <person name="Rivas-Marin E."/>
            <person name="Kohn T."/>
            <person name="Peeters S.H."/>
            <person name="Heuer A."/>
            <person name="Rast P."/>
            <person name="Oberbeckmann S."/>
            <person name="Bunk B."/>
            <person name="Jeske O."/>
            <person name="Meyerdierks A."/>
            <person name="Storesund J.E."/>
            <person name="Kallscheuer N."/>
            <person name="Luecker S."/>
            <person name="Lage O.M."/>
            <person name="Pohl T."/>
            <person name="Merkel B.J."/>
            <person name="Hornburger P."/>
            <person name="Mueller R.-W."/>
            <person name="Bruemmer F."/>
            <person name="Labrenz M."/>
            <person name="Spormann A.M."/>
            <person name="Op den Camp H."/>
            <person name="Overmann J."/>
            <person name="Amann R."/>
            <person name="Jetten M.S.M."/>
            <person name="Mascher T."/>
            <person name="Medema M.H."/>
            <person name="Devos D.P."/>
            <person name="Kaster A.-K."/>
            <person name="Ovreas L."/>
            <person name="Rohde M."/>
            <person name="Galperin M.Y."/>
            <person name="Jogler C."/>
        </authorList>
    </citation>
    <scope>NUCLEOTIDE SEQUENCE [LARGE SCALE GENOMIC DNA]</scope>
    <source>
        <strain evidence="2 3">Poly30</strain>
    </source>
</reference>
<protein>
    <recommendedName>
        <fullName evidence="1">C-methyltransferase domain-containing protein</fullName>
    </recommendedName>
</protein>
<sequence>MRCLVCQTADLAVFFDAGEQPVFANVLYDTREDALAAPRGRIRLGGCPACGFVHNVDFDPELVAYAPGYENSLHGSPTFQAFAEELARGLVERHSLKGGRAVEIGGGRAEFMALLMEAGLSEGLVMDPSSPDDALVTSDSLRIERRLFEPADAGGGEHATRLLLTRHVLEHVEAPRDFVELLASAARAAEAGLYVEVPNGLWTIRDLGVWDVIYEHCSYFTPGALRALLAGAGAVTEPREAFGGQFLCAEAASIGEPISFSTEAFGASGEEADLRAEFGRTFGEIQARWAERLTGARAAGDRMAIWGAGSKGATFLNMTGQEDVIFCAIDVNPRKLGRFIPGTGHPIVGPDSLRDIELAEIVVMNPLYRDEIASMAKSAGSSATVTVV</sequence>
<gene>
    <name evidence="2" type="ORF">Poly30_45570</name>
</gene>
<dbReference type="Gene3D" id="3.40.50.720">
    <property type="entry name" value="NAD(P)-binding Rossmann-like Domain"/>
    <property type="match status" value="1"/>
</dbReference>
<dbReference type="Gene3D" id="3.40.50.150">
    <property type="entry name" value="Vaccinia Virus protein VP39"/>
    <property type="match status" value="1"/>
</dbReference>
<dbReference type="EMBL" id="CP036434">
    <property type="protein sequence ID" value="QDV09001.1"/>
    <property type="molecule type" value="Genomic_DNA"/>
</dbReference>
<accession>A0A518EY42</accession>
<dbReference type="RefSeq" id="WP_145202623.1">
    <property type="nucleotide sequence ID" value="NZ_CP036434.1"/>
</dbReference>
<dbReference type="Pfam" id="PF08484">
    <property type="entry name" value="Methyltransf_14"/>
    <property type="match status" value="1"/>
</dbReference>
<feature type="domain" description="C-methyltransferase" evidence="1">
    <location>
        <begin position="274"/>
        <end position="378"/>
    </location>
</feature>
<organism evidence="2 3">
    <name type="scientific">Saltatorellus ferox</name>
    <dbReference type="NCBI Taxonomy" id="2528018"/>
    <lineage>
        <taxon>Bacteria</taxon>
        <taxon>Pseudomonadati</taxon>
        <taxon>Planctomycetota</taxon>
        <taxon>Planctomycetia</taxon>
        <taxon>Planctomycetia incertae sedis</taxon>
        <taxon>Saltatorellus</taxon>
    </lineage>
</organism>
<evidence type="ECO:0000313" key="3">
    <source>
        <dbReference type="Proteomes" id="UP000320390"/>
    </source>
</evidence>
<proteinExistence type="predicted"/>